<name>A0A820MP73_9BILA</name>
<protein>
    <submittedName>
        <fullName evidence="1">Uncharacterized protein</fullName>
    </submittedName>
</protein>
<organism evidence="1 2">
    <name type="scientific">Adineta steineri</name>
    <dbReference type="NCBI Taxonomy" id="433720"/>
    <lineage>
        <taxon>Eukaryota</taxon>
        <taxon>Metazoa</taxon>
        <taxon>Spiralia</taxon>
        <taxon>Gnathifera</taxon>
        <taxon>Rotifera</taxon>
        <taxon>Eurotatoria</taxon>
        <taxon>Bdelloidea</taxon>
        <taxon>Adinetida</taxon>
        <taxon>Adinetidae</taxon>
        <taxon>Adineta</taxon>
    </lineage>
</organism>
<feature type="non-terminal residue" evidence="1">
    <location>
        <position position="1"/>
    </location>
</feature>
<comment type="caution">
    <text evidence="1">The sequence shown here is derived from an EMBL/GenBank/DDBJ whole genome shotgun (WGS) entry which is preliminary data.</text>
</comment>
<evidence type="ECO:0000313" key="2">
    <source>
        <dbReference type="Proteomes" id="UP000663868"/>
    </source>
</evidence>
<accession>A0A820MP73</accession>
<evidence type="ECO:0000313" key="1">
    <source>
        <dbReference type="EMBL" id="CAF4375063.1"/>
    </source>
</evidence>
<reference evidence="1" key="1">
    <citation type="submission" date="2021-02" db="EMBL/GenBank/DDBJ databases">
        <authorList>
            <person name="Nowell W R."/>
        </authorList>
    </citation>
    <scope>NUCLEOTIDE SEQUENCE</scope>
</reference>
<dbReference type="Proteomes" id="UP000663868">
    <property type="component" value="Unassembled WGS sequence"/>
</dbReference>
<gene>
    <name evidence="1" type="ORF">KXQ929_LOCUS49578</name>
</gene>
<dbReference type="AlphaFoldDB" id="A0A820MP73"/>
<proteinExistence type="predicted"/>
<sequence length="20" mass="2164">YNRCATGGIRNFRVAAAVQP</sequence>
<dbReference type="EMBL" id="CAJOBB010021311">
    <property type="protein sequence ID" value="CAF4375063.1"/>
    <property type="molecule type" value="Genomic_DNA"/>
</dbReference>